<comment type="similarity">
    <text evidence="2">Belongs to the prokaryotic/mitochondrial release factor family.</text>
</comment>
<reference evidence="7 8" key="1">
    <citation type="journal article" date="2023" name="Elife">
        <title>Identification of key yeast species and microbe-microbe interactions impacting larval growth of Drosophila in the wild.</title>
        <authorList>
            <person name="Mure A."/>
            <person name="Sugiura Y."/>
            <person name="Maeda R."/>
            <person name="Honda K."/>
            <person name="Sakurai N."/>
            <person name="Takahashi Y."/>
            <person name="Watada M."/>
            <person name="Katoh T."/>
            <person name="Gotoh A."/>
            <person name="Gotoh Y."/>
            <person name="Taniguchi I."/>
            <person name="Nakamura K."/>
            <person name="Hayashi T."/>
            <person name="Katayama T."/>
            <person name="Uemura T."/>
            <person name="Hattori Y."/>
        </authorList>
    </citation>
    <scope>NUCLEOTIDE SEQUENCE [LARGE SCALE GENOMIC DNA]</scope>
    <source>
        <strain evidence="7 8">SC-9</strain>
    </source>
</reference>
<name>A0AAV5QPP4_9ASCO</name>
<gene>
    <name evidence="7" type="ORF">DASC09_041830</name>
</gene>
<dbReference type="InterPro" id="IPR045853">
    <property type="entry name" value="Pep_chain_release_fac_I_sf"/>
</dbReference>
<dbReference type="SUPFAM" id="SSF75620">
    <property type="entry name" value="Release factor"/>
    <property type="match status" value="1"/>
</dbReference>
<dbReference type="Gene3D" id="3.30.160.20">
    <property type="match status" value="1"/>
</dbReference>
<keyword evidence="4" id="KW-0496">Mitochondrion</keyword>
<dbReference type="InterPro" id="IPR052405">
    <property type="entry name" value="Mito_Transl_Release_Factor"/>
</dbReference>
<dbReference type="InterPro" id="IPR000352">
    <property type="entry name" value="Pep_chain_release_fac_I"/>
</dbReference>
<organism evidence="7 8">
    <name type="scientific">Saccharomycopsis crataegensis</name>
    <dbReference type="NCBI Taxonomy" id="43959"/>
    <lineage>
        <taxon>Eukaryota</taxon>
        <taxon>Fungi</taxon>
        <taxon>Dikarya</taxon>
        <taxon>Ascomycota</taxon>
        <taxon>Saccharomycotina</taxon>
        <taxon>Saccharomycetes</taxon>
        <taxon>Saccharomycopsidaceae</taxon>
        <taxon>Saccharomycopsis</taxon>
    </lineage>
</organism>
<feature type="domain" description="Prokaryotic-type class I peptide chain release factors" evidence="6">
    <location>
        <begin position="74"/>
        <end position="155"/>
    </location>
</feature>
<dbReference type="PANTHER" id="PTHR46203">
    <property type="entry name" value="PROBABLE PEPTIDE CHAIN RELEASE FACTOR C12ORF65"/>
    <property type="match status" value="1"/>
</dbReference>
<dbReference type="AlphaFoldDB" id="A0AAV5QPP4"/>
<evidence type="ECO:0000256" key="5">
    <source>
        <dbReference type="SAM" id="MobiDB-lite"/>
    </source>
</evidence>
<dbReference type="PANTHER" id="PTHR46203:SF1">
    <property type="entry name" value="MITOCHONDRIAL TRANSLATION RELEASE FACTOR IN RESCUE"/>
    <property type="match status" value="1"/>
</dbReference>
<evidence type="ECO:0000256" key="4">
    <source>
        <dbReference type="ARBA" id="ARBA00023128"/>
    </source>
</evidence>
<keyword evidence="8" id="KW-1185">Reference proteome</keyword>
<accession>A0AAV5QPP4</accession>
<dbReference type="RefSeq" id="XP_064853854.1">
    <property type="nucleotide sequence ID" value="XM_064997782.1"/>
</dbReference>
<keyword evidence="3" id="KW-0809">Transit peptide</keyword>
<evidence type="ECO:0000256" key="2">
    <source>
        <dbReference type="ARBA" id="ARBA00010835"/>
    </source>
</evidence>
<dbReference type="GO" id="GO:0005739">
    <property type="term" value="C:mitochondrion"/>
    <property type="evidence" value="ECO:0007669"/>
    <property type="project" value="UniProtKB-SubCell"/>
</dbReference>
<dbReference type="GeneID" id="90074833"/>
<dbReference type="GO" id="GO:0003747">
    <property type="term" value="F:translation release factor activity"/>
    <property type="evidence" value="ECO:0007669"/>
    <property type="project" value="InterPro"/>
</dbReference>
<dbReference type="GO" id="GO:0032543">
    <property type="term" value="P:mitochondrial translation"/>
    <property type="evidence" value="ECO:0007669"/>
    <property type="project" value="UniProtKB-ARBA"/>
</dbReference>
<comment type="caution">
    <text evidence="7">The sequence shown here is derived from an EMBL/GenBank/DDBJ whole genome shotgun (WGS) entry which is preliminary data.</text>
</comment>
<proteinExistence type="inferred from homology"/>
<evidence type="ECO:0000256" key="3">
    <source>
        <dbReference type="ARBA" id="ARBA00022946"/>
    </source>
</evidence>
<evidence type="ECO:0000313" key="7">
    <source>
        <dbReference type="EMBL" id="GMM36858.1"/>
    </source>
</evidence>
<sequence>MLPIRSISKLIRCFSNTAGVSIKRNKLPPRPKVSEDEIEEVFIKGGKWWAESKYRWKLCQLEELKFKTNSNFFKINKTNSKVQLTHIPTGLVVSSQATRSREQNRKHAREQLAYKLQELLDPENSRAKALRELRIQKKHSKVKKTKKKYKLLDEEKQKQKELEKNEEQEEMIFKFE</sequence>
<comment type="subcellular location">
    <subcellularLocation>
        <location evidence="1">Mitochondrion</location>
    </subcellularLocation>
</comment>
<protein>
    <submittedName>
        <fullName evidence="7">Rso55 protein</fullName>
    </submittedName>
</protein>
<dbReference type="Pfam" id="PF00472">
    <property type="entry name" value="RF-1"/>
    <property type="match status" value="1"/>
</dbReference>
<evidence type="ECO:0000313" key="8">
    <source>
        <dbReference type="Proteomes" id="UP001360560"/>
    </source>
</evidence>
<feature type="region of interest" description="Disordered" evidence="5">
    <location>
        <begin position="154"/>
        <end position="176"/>
    </location>
</feature>
<dbReference type="Proteomes" id="UP001360560">
    <property type="component" value="Unassembled WGS sequence"/>
</dbReference>
<dbReference type="EMBL" id="BTFZ01000011">
    <property type="protein sequence ID" value="GMM36858.1"/>
    <property type="molecule type" value="Genomic_DNA"/>
</dbReference>
<evidence type="ECO:0000259" key="6">
    <source>
        <dbReference type="Pfam" id="PF00472"/>
    </source>
</evidence>
<evidence type="ECO:0000256" key="1">
    <source>
        <dbReference type="ARBA" id="ARBA00004173"/>
    </source>
</evidence>